<sequence length="232" mass="23584">MERANPPSLWVTANASGAVEAARTGRVVVVVDVIDMSTTLETVLDAGALAVFGASPDGAEAPVPVFPEKIGYAAATLARQHDTEVLVVGEPRLGTDTARLQNASRLIEGIEAAGGVVAGIIPNLGADTGRLADFNGRVVVAVTASGGVVYDAAFNAGGEVITATVARTLKKKGVEPALAGARRAIELARRSGKGIAVVAASSNSWEDVLAAQFIAGSILQEGFLQLEGSRNA</sequence>
<comment type="caution">
    <text evidence="1">The sequence shown here is derived from an EMBL/GenBank/DDBJ whole genome shotgun (WGS) entry which is preliminary data.</text>
</comment>
<proteinExistence type="predicted"/>
<evidence type="ECO:0000313" key="2">
    <source>
        <dbReference type="Proteomes" id="UP000197032"/>
    </source>
</evidence>
<dbReference type="RefSeq" id="WP_088553180.1">
    <property type="nucleotide sequence ID" value="NZ_BDGJ01000024.1"/>
</dbReference>
<dbReference type="AlphaFoldDB" id="A0A1Z5HQN1"/>
<gene>
    <name evidence="1" type="ORF">KKC1_08380</name>
</gene>
<dbReference type="OrthoDB" id="1722649at2"/>
<protein>
    <recommendedName>
        <fullName evidence="3">2-phosphosulfolactate phosphatase</fullName>
    </recommendedName>
</protein>
<name>A0A1Z5HQN1_9FIRM</name>
<reference evidence="2" key="1">
    <citation type="journal article" date="2017" name="Appl. Environ. Microbiol.">
        <title>Genomic analysis of Calderihabitans maritimus KKC1, a thermophilic hydrogenogenic carboxydotrophic bacterium isolated from marine sediment.</title>
        <authorList>
            <person name="Omae K."/>
            <person name="Yoneda Y."/>
            <person name="Fukuyama Y."/>
            <person name="Yoshida T."/>
            <person name="Sako Y."/>
        </authorList>
    </citation>
    <scope>NUCLEOTIDE SEQUENCE [LARGE SCALE GENOMIC DNA]</scope>
    <source>
        <strain evidence="2">KKC1</strain>
    </source>
</reference>
<evidence type="ECO:0000313" key="1">
    <source>
        <dbReference type="EMBL" id="GAW91677.1"/>
    </source>
</evidence>
<organism evidence="1 2">
    <name type="scientific">Calderihabitans maritimus</name>
    <dbReference type="NCBI Taxonomy" id="1246530"/>
    <lineage>
        <taxon>Bacteria</taxon>
        <taxon>Bacillati</taxon>
        <taxon>Bacillota</taxon>
        <taxon>Clostridia</taxon>
        <taxon>Neomoorellales</taxon>
        <taxon>Calderihabitantaceae</taxon>
        <taxon>Calderihabitans</taxon>
    </lineage>
</organism>
<dbReference type="Proteomes" id="UP000197032">
    <property type="component" value="Unassembled WGS sequence"/>
</dbReference>
<accession>A0A1Z5HQN1</accession>
<dbReference type="EMBL" id="BDGJ01000024">
    <property type="protein sequence ID" value="GAW91677.1"/>
    <property type="molecule type" value="Genomic_DNA"/>
</dbReference>
<keyword evidence="2" id="KW-1185">Reference proteome</keyword>
<evidence type="ECO:0008006" key="3">
    <source>
        <dbReference type="Google" id="ProtNLM"/>
    </source>
</evidence>